<sequence length="61" mass="7322">MNVSNQTKLTRLKCLKAFLSRCFDNGWIEIKFWKTINIKVDQKVKEGDAEREVMYCSLYWT</sequence>
<evidence type="ECO:0000313" key="2">
    <source>
        <dbReference type="Proteomes" id="UP000002878"/>
    </source>
</evidence>
<dbReference type="HOGENOM" id="CLU_2912513_0_0_9"/>
<dbReference type="Proteomes" id="UP000002878">
    <property type="component" value="Chromosome"/>
</dbReference>
<reference evidence="1 2" key="1">
    <citation type="journal article" date="2012" name="J. Biotechnol.">
        <title>Genome sequence of the plant growth promoting strain Bacillus amyloliquefaciens subsp. plantarum B9601-Y2 and expression of mersacidin and other secondary metabolites.</title>
        <authorList>
            <person name="He P."/>
            <person name="Hao K."/>
            <person name="Blom J."/>
            <person name="Ruckert C."/>
            <person name="Vater J."/>
            <person name="Mao Z."/>
            <person name="Wu Y."/>
            <person name="Hou M."/>
            <person name="He P."/>
            <person name="He Y."/>
            <person name="Borriss R."/>
        </authorList>
    </citation>
    <scope>NUCLEOTIDE SEQUENCE [LARGE SCALE GENOMIC DNA]</scope>
    <source>
        <strain evidence="1">Y2</strain>
    </source>
</reference>
<dbReference type="EMBL" id="CP003332">
    <property type="protein sequence ID" value="AFJ62994.1"/>
    <property type="molecule type" value="Genomic_DNA"/>
</dbReference>
<protein>
    <submittedName>
        <fullName evidence="1">Integrase/recombinase</fullName>
    </submittedName>
</protein>
<accession>I2C8M0</accession>
<proteinExistence type="predicted"/>
<dbReference type="AlphaFoldDB" id="I2C8M0"/>
<dbReference type="KEGG" id="bqy:MUS_3107"/>
<organism evidence="1 2">
    <name type="scientific">Bacillus amyloliquefaciens (strain Y2)</name>
    <name type="common">Bacillus amyloliquefaciens subsp. plantarum (strain B9601-Y2)</name>
    <dbReference type="NCBI Taxonomy" id="1155777"/>
    <lineage>
        <taxon>Bacteria</taxon>
        <taxon>Bacillati</taxon>
        <taxon>Bacillota</taxon>
        <taxon>Bacilli</taxon>
        <taxon>Bacillales</taxon>
        <taxon>Bacillaceae</taxon>
        <taxon>Bacillus</taxon>
        <taxon>Bacillus amyloliquefaciens group</taxon>
    </lineage>
</organism>
<evidence type="ECO:0000313" key="1">
    <source>
        <dbReference type="EMBL" id="AFJ62994.1"/>
    </source>
</evidence>
<gene>
    <name evidence="1" type="ORF">MUS_3107</name>
</gene>
<dbReference type="PATRIC" id="fig|1126211.3.peg.2951"/>
<name>I2C8M0_BACAY</name>